<dbReference type="GO" id="GO:0003824">
    <property type="term" value="F:catalytic activity"/>
    <property type="evidence" value="ECO:0007669"/>
    <property type="project" value="InterPro"/>
</dbReference>
<protein>
    <recommendedName>
        <fullName evidence="2">Cytidine deaminase</fullName>
    </recommendedName>
</protein>
<accession>A0A1J5Q490</accession>
<name>A0A1J5Q490_9ZZZZ</name>
<dbReference type="AlphaFoldDB" id="A0A1J5Q490"/>
<reference evidence="1" key="1">
    <citation type="submission" date="2016-10" db="EMBL/GenBank/DDBJ databases">
        <title>Sequence of Gallionella enrichment culture.</title>
        <authorList>
            <person name="Poehlein A."/>
            <person name="Muehling M."/>
            <person name="Daniel R."/>
        </authorList>
    </citation>
    <scope>NUCLEOTIDE SEQUENCE</scope>
</reference>
<gene>
    <name evidence="1" type="ORF">GALL_401500</name>
</gene>
<organism evidence="1">
    <name type="scientific">mine drainage metagenome</name>
    <dbReference type="NCBI Taxonomy" id="410659"/>
    <lineage>
        <taxon>unclassified sequences</taxon>
        <taxon>metagenomes</taxon>
        <taxon>ecological metagenomes</taxon>
    </lineage>
</organism>
<dbReference type="InterPro" id="IPR016193">
    <property type="entry name" value="Cytidine_deaminase-like"/>
</dbReference>
<evidence type="ECO:0008006" key="2">
    <source>
        <dbReference type="Google" id="ProtNLM"/>
    </source>
</evidence>
<comment type="caution">
    <text evidence="1">The sequence shown here is derived from an EMBL/GenBank/DDBJ whole genome shotgun (WGS) entry which is preliminary data.</text>
</comment>
<dbReference type="EMBL" id="MLJW01001459">
    <property type="protein sequence ID" value="OIQ78144.1"/>
    <property type="molecule type" value="Genomic_DNA"/>
</dbReference>
<dbReference type="SUPFAM" id="SSF53927">
    <property type="entry name" value="Cytidine deaminase-like"/>
    <property type="match status" value="1"/>
</dbReference>
<proteinExistence type="predicted"/>
<sequence length="112" mass="11759">MTVNLEGFSEEDQKLFTLARATKVRNNVAQSAAVRDITGRTYTATLVALEALNLDALQSVVAAAISSGAIGLEAAVVVGHAPSQVARIALFEFAGAIPLWHEDEIGRVGLVN</sequence>
<evidence type="ECO:0000313" key="1">
    <source>
        <dbReference type="EMBL" id="OIQ78144.1"/>
    </source>
</evidence>